<sequence>MSKPDETSHGVIGRISGAILATAVFTSALPAKACEVALALAVDISGSVDQREYQIQMQGLANGLRDGVISEALVRAEAAIALIQWTGSSRQILSVPWTRVRSFEDVEKLASVIETVPREWRSFSTAIGDALNFTAEHFSDVPDCKRLVIDVSGDGESNEGTEPRDVHSNLQRIGITVNALVIEKADEDLTSYFWENVITGQGAFVVTANGFNEYPDRMRTKLRREITNQVVRNEQTESETKLYAVRTDEETVW</sequence>
<protein>
    <submittedName>
        <fullName evidence="2">DUF1194 domain-containing protein</fullName>
    </submittedName>
</protein>
<proteinExistence type="predicted"/>
<feature type="domain" description="VWFA" evidence="1">
    <location>
        <begin position="37"/>
        <end position="230"/>
    </location>
</feature>
<organism evidence="2 3">
    <name type="scientific">Pseudohalocynthiibacter aestuariivivens</name>
    <dbReference type="NCBI Taxonomy" id="1591409"/>
    <lineage>
        <taxon>Bacteria</taxon>
        <taxon>Pseudomonadati</taxon>
        <taxon>Pseudomonadota</taxon>
        <taxon>Alphaproteobacteria</taxon>
        <taxon>Rhodobacterales</taxon>
        <taxon>Paracoccaceae</taxon>
        <taxon>Pseudohalocynthiibacter</taxon>
    </lineage>
</organism>
<dbReference type="Proteomes" id="UP001589683">
    <property type="component" value="Unassembled WGS sequence"/>
</dbReference>
<dbReference type="InterPro" id="IPR010607">
    <property type="entry name" value="DUF1194"/>
</dbReference>
<dbReference type="RefSeq" id="WP_213888695.1">
    <property type="nucleotide sequence ID" value="NZ_JAGFNU010000004.1"/>
</dbReference>
<dbReference type="SUPFAM" id="SSF53300">
    <property type="entry name" value="vWA-like"/>
    <property type="match status" value="1"/>
</dbReference>
<dbReference type="PROSITE" id="PS50234">
    <property type="entry name" value="VWFA"/>
    <property type="match status" value="1"/>
</dbReference>
<name>A0ABV5JER9_9RHOB</name>
<evidence type="ECO:0000313" key="3">
    <source>
        <dbReference type="Proteomes" id="UP001589683"/>
    </source>
</evidence>
<dbReference type="EMBL" id="JBHMEA010000033">
    <property type="protein sequence ID" value="MFB9231864.1"/>
    <property type="molecule type" value="Genomic_DNA"/>
</dbReference>
<keyword evidence="3" id="KW-1185">Reference proteome</keyword>
<evidence type="ECO:0000313" key="2">
    <source>
        <dbReference type="EMBL" id="MFB9231864.1"/>
    </source>
</evidence>
<reference evidence="2 3" key="1">
    <citation type="submission" date="2024-09" db="EMBL/GenBank/DDBJ databases">
        <authorList>
            <person name="Sun Q."/>
            <person name="Mori K."/>
        </authorList>
    </citation>
    <scope>NUCLEOTIDE SEQUENCE [LARGE SCALE GENOMIC DNA]</scope>
    <source>
        <strain evidence="2 3">CECT 8726</strain>
    </source>
</reference>
<accession>A0ABV5JER9</accession>
<dbReference type="Pfam" id="PF06707">
    <property type="entry name" value="DUF1194"/>
    <property type="match status" value="1"/>
</dbReference>
<gene>
    <name evidence="2" type="ORF">ACFFUT_08710</name>
</gene>
<dbReference type="InterPro" id="IPR002035">
    <property type="entry name" value="VWF_A"/>
</dbReference>
<dbReference type="InterPro" id="IPR036465">
    <property type="entry name" value="vWFA_dom_sf"/>
</dbReference>
<comment type="caution">
    <text evidence="2">The sequence shown here is derived from an EMBL/GenBank/DDBJ whole genome shotgun (WGS) entry which is preliminary data.</text>
</comment>
<evidence type="ECO:0000259" key="1">
    <source>
        <dbReference type="PROSITE" id="PS50234"/>
    </source>
</evidence>
<dbReference type="Gene3D" id="3.40.50.410">
    <property type="entry name" value="von Willebrand factor, type A domain"/>
    <property type="match status" value="1"/>
</dbReference>